<gene>
    <name evidence="7" type="ORF">IAC61_01695</name>
</gene>
<dbReference type="PROSITE" id="PS51257">
    <property type="entry name" value="PROKAR_LIPOPROTEIN"/>
    <property type="match status" value="1"/>
</dbReference>
<dbReference type="InterPro" id="IPR000914">
    <property type="entry name" value="SBP_5_dom"/>
</dbReference>
<sequence>MKHKAIVFALLAASFALAGCDKTGSSSNTNTGGNNTGSGGDVPSSKPYVPAADTGVLANGRFDYSQDSWQHRAEALYSLEKYALDNFTAGIPLYDDASYEQFSDRITLPSTKYLTNYGFGTAYGTIDPDGTMYNGTISESVPEWRSYFHGYTTVDSGTFNGWNSSGSDVSDRMSMIASSYFGVKANSTNTDYSWEGSLSVTDEPIMLDSWGGNPVENPTEDQTSQYWRVKVHYGEGYTYSVAPTSRYQQFNGREIVLEDYLTPFKAMLDGRLLRFTDLVTDASGFQGAMEYVYSTNKPAWEDSGVMIQINEEEGAIEFGFITPQSTSFARTSLSSMFYSPIPEEFITTIGGGDFVKGASDYGTRSGTGTDDCFNNILVLGPYIPVYWEDQVKIVYDANDTYYEADDYHYEGYSEVMFTGSNADELAYEAFMRNELDEVTIPVDYLQAHRNDPNVLRTEGSTIIKLNINSTTREQWMHYFGPDGTIYPSDNPDDYWAVKPIMSNKNFLNGFYFAMNRQELADMSGKNPAVGYLSNAYMIDPSGRQSFRESIYGQSVVWERQVSAGNAACYSPALAQDYFDLAGRELIAAGYYQKGQTITIRGIFRYQSTIDNLGAYIKSYVENAFNLANANNGTNLKIVLDLRVGGNTYNETYTLMDHGQFDFAEGAVSGVVLNPLDFMNTCSSTKSINQGFCLNWGMPTNTIDEESGAYCVFDGLRWSYDALWSATQGFTMVEDGITSVIADNQEIRDDGENVTFYATYPANATDELGNLIVEFEPSGIAMLFGATASPDSGYYLNEYNWQVSLNGYMTLTVSKEHVRELALNYSSQHGTPAYFGFNFTLLYTVESGGNTITKSVIINIVGRLSDYGITL</sequence>
<keyword evidence="3 5" id="KW-0732">Signal</keyword>
<reference evidence="7" key="2">
    <citation type="journal article" date="2021" name="PeerJ">
        <title>Extensive microbial diversity within the chicken gut microbiome revealed by metagenomics and culture.</title>
        <authorList>
            <person name="Gilroy R."/>
            <person name="Ravi A."/>
            <person name="Getino M."/>
            <person name="Pursley I."/>
            <person name="Horton D.L."/>
            <person name="Alikhan N.F."/>
            <person name="Baker D."/>
            <person name="Gharbi K."/>
            <person name="Hall N."/>
            <person name="Watson M."/>
            <person name="Adriaenssens E.M."/>
            <person name="Foster-Nyarko E."/>
            <person name="Jarju S."/>
            <person name="Secka A."/>
            <person name="Antonio M."/>
            <person name="Oren A."/>
            <person name="Chaudhuri R.R."/>
            <person name="La Ragione R."/>
            <person name="Hildebrand F."/>
            <person name="Pallen M.J."/>
        </authorList>
    </citation>
    <scope>NUCLEOTIDE SEQUENCE</scope>
    <source>
        <strain evidence="7">17113</strain>
    </source>
</reference>
<protein>
    <recommendedName>
        <fullName evidence="6">Solute-binding protein family 5 domain-containing protein</fullName>
    </recommendedName>
</protein>
<feature type="compositionally biased region" description="Low complexity" evidence="4">
    <location>
        <begin position="24"/>
        <end position="33"/>
    </location>
</feature>
<keyword evidence="2" id="KW-0813">Transport</keyword>
<proteinExistence type="inferred from homology"/>
<feature type="domain" description="Solute-binding protein family 5" evidence="6">
    <location>
        <begin position="369"/>
        <end position="686"/>
    </location>
</feature>
<dbReference type="PANTHER" id="PTHR30290:SF9">
    <property type="entry name" value="OLIGOPEPTIDE-BINDING PROTEIN APPA"/>
    <property type="match status" value="1"/>
</dbReference>
<dbReference type="GO" id="GO:0015833">
    <property type="term" value="P:peptide transport"/>
    <property type="evidence" value="ECO:0007669"/>
    <property type="project" value="TreeGrafter"/>
</dbReference>
<organism evidence="7 8">
    <name type="scientific">Candidatus Alloenteromonas pullistercoris</name>
    <dbReference type="NCBI Taxonomy" id="2840785"/>
    <lineage>
        <taxon>Bacteria</taxon>
        <taxon>Bacillati</taxon>
        <taxon>Bacillota</taxon>
        <taxon>Bacillota incertae sedis</taxon>
        <taxon>Candidatus Alloenteromonas</taxon>
    </lineage>
</organism>
<dbReference type="SUPFAM" id="SSF53850">
    <property type="entry name" value="Periplasmic binding protein-like II"/>
    <property type="match status" value="1"/>
</dbReference>
<evidence type="ECO:0000259" key="6">
    <source>
        <dbReference type="Pfam" id="PF00496"/>
    </source>
</evidence>
<comment type="caution">
    <text evidence="7">The sequence shown here is derived from an EMBL/GenBank/DDBJ whole genome shotgun (WGS) entry which is preliminary data.</text>
</comment>
<dbReference type="GO" id="GO:1904680">
    <property type="term" value="F:peptide transmembrane transporter activity"/>
    <property type="evidence" value="ECO:0007669"/>
    <property type="project" value="TreeGrafter"/>
</dbReference>
<dbReference type="Gene3D" id="3.10.105.10">
    <property type="entry name" value="Dipeptide-binding Protein, Domain 3"/>
    <property type="match status" value="1"/>
</dbReference>
<feature type="chain" id="PRO_5039545277" description="Solute-binding protein family 5 domain-containing protein" evidence="5">
    <location>
        <begin position="19"/>
        <end position="870"/>
    </location>
</feature>
<evidence type="ECO:0000313" key="7">
    <source>
        <dbReference type="EMBL" id="MBO8426016.1"/>
    </source>
</evidence>
<comment type="similarity">
    <text evidence="1">Belongs to the bacterial solute-binding protein 5 family.</text>
</comment>
<evidence type="ECO:0000256" key="2">
    <source>
        <dbReference type="ARBA" id="ARBA00022448"/>
    </source>
</evidence>
<evidence type="ECO:0000256" key="3">
    <source>
        <dbReference type="ARBA" id="ARBA00022729"/>
    </source>
</evidence>
<evidence type="ECO:0000256" key="1">
    <source>
        <dbReference type="ARBA" id="ARBA00005695"/>
    </source>
</evidence>
<evidence type="ECO:0000313" key="8">
    <source>
        <dbReference type="Proteomes" id="UP000823634"/>
    </source>
</evidence>
<feature type="region of interest" description="Disordered" evidence="4">
    <location>
        <begin position="24"/>
        <end position="45"/>
    </location>
</feature>
<dbReference type="AlphaFoldDB" id="A0A9D9DGI2"/>
<feature type="signal peptide" evidence="5">
    <location>
        <begin position="1"/>
        <end position="18"/>
    </location>
</feature>
<accession>A0A9D9DGI2</accession>
<dbReference type="Proteomes" id="UP000823634">
    <property type="component" value="Unassembled WGS sequence"/>
</dbReference>
<dbReference type="Pfam" id="PF00496">
    <property type="entry name" value="SBP_bac_5"/>
    <property type="match status" value="1"/>
</dbReference>
<dbReference type="InterPro" id="IPR039424">
    <property type="entry name" value="SBP_5"/>
</dbReference>
<name>A0A9D9DGI2_9FIRM</name>
<dbReference type="PANTHER" id="PTHR30290">
    <property type="entry name" value="PERIPLASMIC BINDING COMPONENT OF ABC TRANSPORTER"/>
    <property type="match status" value="1"/>
</dbReference>
<evidence type="ECO:0000256" key="5">
    <source>
        <dbReference type="SAM" id="SignalP"/>
    </source>
</evidence>
<reference evidence="7" key="1">
    <citation type="submission" date="2020-10" db="EMBL/GenBank/DDBJ databases">
        <authorList>
            <person name="Gilroy R."/>
        </authorList>
    </citation>
    <scope>NUCLEOTIDE SEQUENCE</scope>
    <source>
        <strain evidence="7">17113</strain>
    </source>
</reference>
<dbReference type="Gene3D" id="3.40.190.10">
    <property type="entry name" value="Periplasmic binding protein-like II"/>
    <property type="match status" value="1"/>
</dbReference>
<evidence type="ECO:0000256" key="4">
    <source>
        <dbReference type="SAM" id="MobiDB-lite"/>
    </source>
</evidence>
<dbReference type="EMBL" id="JADINA010000012">
    <property type="protein sequence ID" value="MBO8426016.1"/>
    <property type="molecule type" value="Genomic_DNA"/>
</dbReference>